<reference evidence="2 3" key="1">
    <citation type="submission" date="2016-08" db="EMBL/GenBank/DDBJ databases">
        <authorList>
            <person name="Seilhamer J.J."/>
        </authorList>
    </citation>
    <scope>NUCLEOTIDE SEQUENCE [LARGE SCALE GENOMIC DNA]</scope>
    <source>
        <strain evidence="2">ING2-E5A</strain>
    </source>
</reference>
<name>A0A1G4G732_9BACT</name>
<gene>
    <name evidence="2" type="ORF">ING2E5A_1478</name>
</gene>
<dbReference type="InterPro" id="IPR038740">
    <property type="entry name" value="BioF2-like_GNAT_dom"/>
</dbReference>
<dbReference type="InterPro" id="IPR016181">
    <property type="entry name" value="Acyl_CoA_acyltransferase"/>
</dbReference>
<keyword evidence="3" id="KW-1185">Reference proteome</keyword>
<dbReference type="InterPro" id="IPR050644">
    <property type="entry name" value="PG_Glycine_Bridge_Synth"/>
</dbReference>
<evidence type="ECO:0000259" key="1">
    <source>
        <dbReference type="Pfam" id="PF13480"/>
    </source>
</evidence>
<dbReference type="KEGG" id="pmuc:ING2E5A_1478"/>
<evidence type="ECO:0000313" key="2">
    <source>
        <dbReference type="EMBL" id="SCM57721.1"/>
    </source>
</evidence>
<dbReference type="Gene3D" id="3.40.630.30">
    <property type="match status" value="1"/>
</dbReference>
<dbReference type="AlphaFoldDB" id="A0A1G4G732"/>
<dbReference type="Proteomes" id="UP000178485">
    <property type="component" value="Chromosome i"/>
</dbReference>
<dbReference type="SUPFAM" id="SSF55729">
    <property type="entry name" value="Acyl-CoA N-acyltransferases (Nat)"/>
    <property type="match status" value="1"/>
</dbReference>
<accession>A0A1G4G732</accession>
<feature type="domain" description="BioF2-like acetyltransferase" evidence="1">
    <location>
        <begin position="164"/>
        <end position="289"/>
    </location>
</feature>
<sequence length="333" mass="40091">MYYSQPMNYQVKTYYRKEEIPPLNDVKFFHYVSSFDWNRNISFYRPLMLVVFCGEKPVAAMFALIMRINRLLYGSIFRRCYISQQPSFYDEKANKIAVFDLLISSLVKEVENKVFFIEYRNLNDAVFGYKGFRENGFYSVKWINVRNSLQRKRKIWDQLSSTRKNQVNKARRKGVVLEELTSHDNLREIYKLIDKSNNWKMSNKFPPYQYFENFFNCYVLHGKGKILLSRHNEKIIGGIILGFEQKTVYVLYFWGKEKRYKTYHPTVFTIYSAMELAEKEGYEYFDFMDSGYLNINAGKPRFLLQFGGKPKSTRRWYRFNWGLLNFLAKKIYD</sequence>
<dbReference type="EMBL" id="LT608328">
    <property type="protein sequence ID" value="SCM57721.1"/>
    <property type="molecule type" value="Genomic_DNA"/>
</dbReference>
<dbReference type="Pfam" id="PF13480">
    <property type="entry name" value="Acetyltransf_6"/>
    <property type="match status" value="1"/>
</dbReference>
<evidence type="ECO:0000313" key="3">
    <source>
        <dbReference type="Proteomes" id="UP000178485"/>
    </source>
</evidence>
<protein>
    <recommendedName>
        <fullName evidence="1">BioF2-like acetyltransferase domain-containing protein</fullName>
    </recommendedName>
</protein>
<proteinExistence type="predicted"/>
<dbReference type="PANTHER" id="PTHR36174:SF1">
    <property type="entry name" value="LIPID II:GLYCINE GLYCYLTRANSFERASE"/>
    <property type="match status" value="1"/>
</dbReference>
<organism evidence="2 3">
    <name type="scientific">Petrimonas mucosa</name>
    <dbReference type="NCBI Taxonomy" id="1642646"/>
    <lineage>
        <taxon>Bacteria</taxon>
        <taxon>Pseudomonadati</taxon>
        <taxon>Bacteroidota</taxon>
        <taxon>Bacteroidia</taxon>
        <taxon>Bacteroidales</taxon>
        <taxon>Dysgonomonadaceae</taxon>
        <taxon>Petrimonas</taxon>
    </lineage>
</organism>
<dbReference type="PANTHER" id="PTHR36174">
    <property type="entry name" value="LIPID II:GLYCINE GLYCYLTRANSFERASE"/>
    <property type="match status" value="1"/>
</dbReference>